<organism evidence="10 11">
    <name type="scientific">Endobacterium cereale</name>
    <dbReference type="NCBI Taxonomy" id="2663029"/>
    <lineage>
        <taxon>Bacteria</taxon>
        <taxon>Pseudomonadati</taxon>
        <taxon>Pseudomonadota</taxon>
        <taxon>Alphaproteobacteria</taxon>
        <taxon>Hyphomicrobiales</taxon>
        <taxon>Rhizobiaceae</taxon>
        <taxon>Endobacterium</taxon>
    </lineage>
</organism>
<comment type="caution">
    <text evidence="10">The sequence shown here is derived from an EMBL/GenBank/DDBJ whole genome shotgun (WGS) entry which is preliminary data.</text>
</comment>
<dbReference type="PROSITE" id="PS00552">
    <property type="entry name" value="HTH_MERR_1"/>
    <property type="match status" value="1"/>
</dbReference>
<gene>
    <name evidence="10" type="primary">soxR</name>
    <name evidence="10" type="ORF">GAO09_27570</name>
</gene>
<feature type="compositionally biased region" description="Basic and acidic residues" evidence="8">
    <location>
        <begin position="1"/>
        <end position="13"/>
    </location>
</feature>
<evidence type="ECO:0000256" key="8">
    <source>
        <dbReference type="SAM" id="MobiDB-lite"/>
    </source>
</evidence>
<keyword evidence="3" id="KW-0408">Iron</keyword>
<keyword evidence="11" id="KW-1185">Reference proteome</keyword>
<keyword evidence="2" id="KW-0479">Metal-binding</keyword>
<dbReference type="Pfam" id="PF00376">
    <property type="entry name" value="MerR"/>
    <property type="match status" value="1"/>
</dbReference>
<dbReference type="RefSeq" id="WP_153359872.1">
    <property type="nucleotide sequence ID" value="NZ_JAYKOO010000001.1"/>
</dbReference>
<dbReference type="GO" id="GO:0006979">
    <property type="term" value="P:response to oxidative stress"/>
    <property type="evidence" value="ECO:0007669"/>
    <property type="project" value="InterPro"/>
</dbReference>
<feature type="domain" description="HTH merR-type" evidence="9">
    <location>
        <begin position="32"/>
        <end position="98"/>
    </location>
</feature>
<dbReference type="Gene3D" id="1.10.1660.10">
    <property type="match status" value="1"/>
</dbReference>
<accession>A0A6A8AM38</accession>
<evidence type="ECO:0000256" key="3">
    <source>
        <dbReference type="ARBA" id="ARBA00023004"/>
    </source>
</evidence>
<dbReference type="GO" id="GO:0051537">
    <property type="term" value="F:2 iron, 2 sulfur cluster binding"/>
    <property type="evidence" value="ECO:0007669"/>
    <property type="project" value="UniProtKB-KW"/>
</dbReference>
<evidence type="ECO:0000256" key="2">
    <source>
        <dbReference type="ARBA" id="ARBA00022723"/>
    </source>
</evidence>
<dbReference type="SMART" id="SM00422">
    <property type="entry name" value="HTH_MERR"/>
    <property type="match status" value="1"/>
</dbReference>
<reference evidence="10 11" key="1">
    <citation type="submission" date="2019-11" db="EMBL/GenBank/DDBJ databases">
        <title>Genome analysis of Rhizobacterium cereale a novel genus and species isolated from maize roots in North Spain.</title>
        <authorList>
            <person name="Menendez E."/>
            <person name="Flores-Felix J.D."/>
            <person name="Ramirez-Bahena M.-H."/>
            <person name="Igual J.M."/>
            <person name="Garcia-Fraile P."/>
            <person name="Peix A."/>
            <person name="Velazquez E."/>
        </authorList>
    </citation>
    <scope>NUCLEOTIDE SEQUENCE [LARGE SCALE GENOMIC DNA]</scope>
    <source>
        <strain evidence="10 11">RZME27</strain>
    </source>
</reference>
<feature type="region of interest" description="Disordered" evidence="8">
    <location>
        <begin position="1"/>
        <end position="25"/>
    </location>
</feature>
<evidence type="ECO:0000256" key="5">
    <source>
        <dbReference type="ARBA" id="ARBA00023015"/>
    </source>
</evidence>
<dbReference type="PRINTS" id="PR00040">
    <property type="entry name" value="HTHMERR"/>
</dbReference>
<keyword evidence="6" id="KW-0238">DNA-binding</keyword>
<dbReference type="SUPFAM" id="SSF46955">
    <property type="entry name" value="Putative DNA-binding domain"/>
    <property type="match status" value="1"/>
</dbReference>
<dbReference type="GO" id="GO:0003677">
    <property type="term" value="F:DNA binding"/>
    <property type="evidence" value="ECO:0007669"/>
    <property type="project" value="UniProtKB-KW"/>
</dbReference>
<dbReference type="InterPro" id="IPR010211">
    <property type="entry name" value="Redox-sen_tscrpt-act_SoxR"/>
</dbReference>
<evidence type="ECO:0000256" key="1">
    <source>
        <dbReference type="ARBA" id="ARBA00022714"/>
    </source>
</evidence>
<name>A0A6A8AM38_9HYPH</name>
<dbReference type="GO" id="GO:0046872">
    <property type="term" value="F:metal ion binding"/>
    <property type="evidence" value="ECO:0007669"/>
    <property type="project" value="UniProtKB-KW"/>
</dbReference>
<evidence type="ECO:0000313" key="10">
    <source>
        <dbReference type="EMBL" id="MQY49791.1"/>
    </source>
</evidence>
<keyword evidence="4" id="KW-0411">Iron-sulfur</keyword>
<dbReference type="InterPro" id="IPR015358">
    <property type="entry name" value="Tscrpt_reg_MerR_DNA-bd"/>
</dbReference>
<dbReference type="Proteomes" id="UP000435138">
    <property type="component" value="Unassembled WGS sequence"/>
</dbReference>
<proteinExistence type="predicted"/>
<sequence length="171" mass="18524">MTKSEPPGHRSAVEGKNGIKATNGRRAGDGVSVGFVAERSGVAVSALHFYEQEGLIRSWRNGANHRRYDRDVLRRVAVIRVAQKAGVPLREIASALATLPQGRTPNARDWERLSTGWKAELDARIERLTKLRDELTGCIGCGCLSLKHCPLRNPDDQLAAGGHGPVLLDAG</sequence>
<dbReference type="PANTHER" id="PTHR30204">
    <property type="entry name" value="REDOX-CYCLING DRUG-SENSING TRANSCRIPTIONAL ACTIVATOR SOXR"/>
    <property type="match status" value="1"/>
</dbReference>
<evidence type="ECO:0000256" key="4">
    <source>
        <dbReference type="ARBA" id="ARBA00023014"/>
    </source>
</evidence>
<dbReference type="InterPro" id="IPR009061">
    <property type="entry name" value="DNA-bd_dom_put_sf"/>
</dbReference>
<dbReference type="Pfam" id="PF09278">
    <property type="entry name" value="MerR-DNA-bind"/>
    <property type="match status" value="1"/>
</dbReference>
<keyword evidence="7" id="KW-0804">Transcription</keyword>
<evidence type="ECO:0000313" key="11">
    <source>
        <dbReference type="Proteomes" id="UP000435138"/>
    </source>
</evidence>
<keyword evidence="5" id="KW-0805">Transcription regulation</keyword>
<dbReference type="InterPro" id="IPR047057">
    <property type="entry name" value="MerR_fam"/>
</dbReference>
<dbReference type="AlphaFoldDB" id="A0A6A8AM38"/>
<dbReference type="EMBL" id="WIXI01000051">
    <property type="protein sequence ID" value="MQY49791.1"/>
    <property type="molecule type" value="Genomic_DNA"/>
</dbReference>
<dbReference type="CDD" id="cd01110">
    <property type="entry name" value="HTH_SoxR"/>
    <property type="match status" value="1"/>
</dbReference>
<protein>
    <submittedName>
        <fullName evidence="10">Redox-sensitive transcriptional activator SoxR</fullName>
    </submittedName>
</protein>
<dbReference type="GO" id="GO:0003700">
    <property type="term" value="F:DNA-binding transcription factor activity"/>
    <property type="evidence" value="ECO:0007669"/>
    <property type="project" value="InterPro"/>
</dbReference>
<evidence type="ECO:0000256" key="7">
    <source>
        <dbReference type="ARBA" id="ARBA00023163"/>
    </source>
</evidence>
<evidence type="ECO:0000259" key="9">
    <source>
        <dbReference type="PROSITE" id="PS50937"/>
    </source>
</evidence>
<dbReference type="InterPro" id="IPR000551">
    <property type="entry name" value="MerR-type_HTH_dom"/>
</dbReference>
<dbReference type="PROSITE" id="PS50937">
    <property type="entry name" value="HTH_MERR_2"/>
    <property type="match status" value="1"/>
</dbReference>
<evidence type="ECO:0000256" key="6">
    <source>
        <dbReference type="ARBA" id="ARBA00023125"/>
    </source>
</evidence>
<dbReference type="NCBIfam" id="TIGR01950">
    <property type="entry name" value="SoxR"/>
    <property type="match status" value="1"/>
</dbReference>
<keyword evidence="1" id="KW-0001">2Fe-2S</keyword>
<dbReference type="PANTHER" id="PTHR30204:SF0">
    <property type="entry name" value="REDOX-SENSITIVE TRANSCRIPTIONAL ACTIVATOR SOXR"/>
    <property type="match status" value="1"/>
</dbReference>